<dbReference type="PANTHER" id="PTHR14388">
    <property type="entry name" value="T CELL-SPECIFIC ADAPTER PROTEIN TSAD"/>
    <property type="match status" value="1"/>
</dbReference>
<dbReference type="Pfam" id="PF00017">
    <property type="entry name" value="SH2"/>
    <property type="match status" value="1"/>
</dbReference>
<dbReference type="CTD" id="36341390"/>
<dbReference type="SUPFAM" id="SSF55550">
    <property type="entry name" value="SH2 domain"/>
    <property type="match status" value="1"/>
</dbReference>
<dbReference type="PROSITE" id="PS50001">
    <property type="entry name" value="SH2"/>
    <property type="match status" value="1"/>
</dbReference>
<proteinExistence type="predicted"/>
<dbReference type="InterPro" id="IPR000980">
    <property type="entry name" value="SH2"/>
</dbReference>
<dbReference type="AlphaFoldDB" id="W6V0B8"/>
<dbReference type="GeneID" id="36341390"/>
<feature type="domain" description="SH2" evidence="3">
    <location>
        <begin position="320"/>
        <end position="442"/>
    </location>
</feature>
<dbReference type="KEGG" id="egl:EGR_05675"/>
<organism evidence="4 5">
    <name type="scientific">Echinococcus granulosus</name>
    <name type="common">Hydatid tapeworm</name>
    <dbReference type="NCBI Taxonomy" id="6210"/>
    <lineage>
        <taxon>Eukaryota</taxon>
        <taxon>Metazoa</taxon>
        <taxon>Spiralia</taxon>
        <taxon>Lophotrochozoa</taxon>
        <taxon>Platyhelminthes</taxon>
        <taxon>Cestoda</taxon>
        <taxon>Eucestoda</taxon>
        <taxon>Cyclophyllidea</taxon>
        <taxon>Taeniidae</taxon>
        <taxon>Echinococcus</taxon>
        <taxon>Echinococcus granulosus group</taxon>
    </lineage>
</organism>
<evidence type="ECO:0000259" key="3">
    <source>
        <dbReference type="PROSITE" id="PS50001"/>
    </source>
</evidence>
<dbReference type="InterPro" id="IPR036860">
    <property type="entry name" value="SH2_dom_sf"/>
</dbReference>
<dbReference type="OMA" id="LQIPTWF"/>
<sequence>MGMLAQILKDMYIEPELLEELSEEQKQVLFCSMRQEQVRRYNEWIQTSPGPDEATNKSATNQKSLHVSFNVDANGNVVPTIIPNTFESPPLSDHSGSSSPSLPSPPLLRSHASDLTPSEALLRRRPPTFPPPESPTGVILSRFSSEMRTRVSQFEEPDRQTPNWKAVRLRVRRREEEHRRVVVAARRSLHLDVHVGGGECAPSITSGVSPALPTTNIMGRGLSRSSEKPSITDLVQACAASSRYGVTSASTLLEASLIVRLPQSSGDDDAALTNNRYGTLDRLQATFGSAAIMEWFREYEAPYLLRNTFKDGDVLQIPTWFHGPLKRLTTEALLRGQPDNSFLVRISDCFLGYIISHVASSGACTHVFLHLLKPLKTGAEEIGTREERELQNSRANADLRFYHLRGQRSFFRLTMLKPHLNDHSIVDGKEGKEEGMYLQHAVGQSLPPVAPTPPSAAVSSSPPFADYFAFLFHRNDADAVTAF</sequence>
<evidence type="ECO:0000313" key="5">
    <source>
        <dbReference type="Proteomes" id="UP000019149"/>
    </source>
</evidence>
<evidence type="ECO:0000256" key="1">
    <source>
        <dbReference type="PROSITE-ProRule" id="PRU00191"/>
    </source>
</evidence>
<gene>
    <name evidence="4" type="ORF">EGR_05675</name>
</gene>
<dbReference type="EMBL" id="APAU02000044">
    <property type="protein sequence ID" value="EUB59424.1"/>
    <property type="molecule type" value="Genomic_DNA"/>
</dbReference>
<dbReference type="OrthoDB" id="10003345at2759"/>
<name>W6V0B8_ECHGR</name>
<dbReference type="Proteomes" id="UP000019149">
    <property type="component" value="Unassembled WGS sequence"/>
</dbReference>
<protein>
    <submittedName>
        <fullName evidence="4">SH2 domain-containing protein 4A</fullName>
    </submittedName>
</protein>
<reference evidence="4 5" key="1">
    <citation type="journal article" date="2013" name="Nat. Genet.">
        <title>The genome of the hydatid tapeworm Echinococcus granulosus.</title>
        <authorList>
            <person name="Zheng H."/>
            <person name="Zhang W."/>
            <person name="Zhang L."/>
            <person name="Zhang Z."/>
            <person name="Li J."/>
            <person name="Lu G."/>
            <person name="Zhu Y."/>
            <person name="Wang Y."/>
            <person name="Huang Y."/>
            <person name="Liu J."/>
            <person name="Kang H."/>
            <person name="Chen J."/>
            <person name="Wang L."/>
            <person name="Chen A."/>
            <person name="Yu S."/>
            <person name="Gao Z."/>
            <person name="Jin L."/>
            <person name="Gu W."/>
            <person name="Wang Z."/>
            <person name="Zhao L."/>
            <person name="Shi B."/>
            <person name="Wen H."/>
            <person name="Lin R."/>
            <person name="Jones M.K."/>
            <person name="Brejova B."/>
            <person name="Vinar T."/>
            <person name="Zhao G."/>
            <person name="McManus D.P."/>
            <person name="Chen Z."/>
            <person name="Zhou Y."/>
            <person name="Wang S."/>
        </authorList>
    </citation>
    <scope>NUCLEOTIDE SEQUENCE [LARGE SCALE GENOMIC DNA]</scope>
</reference>
<keyword evidence="1" id="KW-0727">SH2 domain</keyword>
<dbReference type="GO" id="GO:0005737">
    <property type="term" value="C:cytoplasm"/>
    <property type="evidence" value="ECO:0007669"/>
    <property type="project" value="TreeGrafter"/>
</dbReference>
<accession>W6V0B8</accession>
<feature type="region of interest" description="Disordered" evidence="2">
    <location>
        <begin position="84"/>
        <end position="140"/>
    </location>
</feature>
<feature type="compositionally biased region" description="Low complexity" evidence="2">
    <location>
        <begin position="88"/>
        <end position="101"/>
    </location>
</feature>
<keyword evidence="5" id="KW-1185">Reference proteome</keyword>
<dbReference type="RefSeq" id="XP_024350620.1">
    <property type="nucleotide sequence ID" value="XM_024494924.1"/>
</dbReference>
<comment type="caution">
    <text evidence="4">The sequence shown here is derived from an EMBL/GenBank/DDBJ whole genome shotgun (WGS) entry which is preliminary data.</text>
</comment>
<dbReference type="Gene3D" id="3.30.505.10">
    <property type="entry name" value="SH2 domain"/>
    <property type="match status" value="1"/>
</dbReference>
<dbReference type="PANTHER" id="PTHR14388:SF17">
    <property type="entry name" value="SH2 DOMAIN-CONTAINING PROTEIN"/>
    <property type="match status" value="1"/>
</dbReference>
<evidence type="ECO:0000313" key="4">
    <source>
        <dbReference type="EMBL" id="EUB59424.1"/>
    </source>
</evidence>
<evidence type="ECO:0000256" key="2">
    <source>
        <dbReference type="SAM" id="MobiDB-lite"/>
    </source>
</evidence>